<comment type="subcellular location">
    <subcellularLocation>
        <location evidence="2">Cell membrane</location>
        <topology evidence="2">Peripheral membrane protein</topology>
    </subcellularLocation>
    <subcellularLocation>
        <location evidence="4">Cytoplasm</location>
    </subcellularLocation>
    <subcellularLocation>
        <location evidence="3">Endoplasmic reticulum</location>
    </subcellularLocation>
    <subcellularLocation>
        <location evidence="1">Nucleus</location>
    </subcellularLocation>
</comment>
<dbReference type="GO" id="GO:0005783">
    <property type="term" value="C:endoplasmic reticulum"/>
    <property type="evidence" value="ECO:0007669"/>
    <property type="project" value="UniProtKB-SubCell"/>
</dbReference>
<sequence>MPQDSPEQELRLPLVRSLPSRSPVHVVFCNRSPRVVVPVWINFRGEPQRYEPLRPWSGRRMNTFVGHPWMFRDAESDDPMCVNNKELYLPRALDNGQTPQANITLPVWTLRERCLQVVRKYVQPQHFPQLEIAQSLQQDLADRPSSQRDLLHIARRVEQRLLQEQQQQHT</sequence>
<reference evidence="18 19" key="1">
    <citation type="submission" date="2020-06" db="EMBL/GenBank/DDBJ databases">
        <authorList>
            <consortium name="Wellcome Sanger Institute Data Sharing"/>
        </authorList>
    </citation>
    <scope>NUCLEOTIDE SEQUENCE [LARGE SCALE GENOMIC DNA]</scope>
</reference>
<keyword evidence="8" id="KW-0963">Cytoplasm</keyword>
<dbReference type="Pfam" id="PF17211">
    <property type="entry name" value="VHL_C"/>
    <property type="match status" value="1"/>
</dbReference>
<dbReference type="InterPro" id="IPR024053">
    <property type="entry name" value="VHL_beta_dom"/>
</dbReference>
<keyword evidence="10" id="KW-0256">Endoplasmic reticulum</keyword>
<feature type="domain" description="von Hippel-Lindau disease tumour suppressor alpha" evidence="17">
    <location>
        <begin position="108"/>
        <end position="155"/>
    </location>
</feature>
<comment type="pathway">
    <text evidence="5">Protein modification; protein ubiquitination.</text>
</comment>
<evidence type="ECO:0000259" key="17">
    <source>
        <dbReference type="Pfam" id="PF17211"/>
    </source>
</evidence>
<evidence type="ECO:0000256" key="4">
    <source>
        <dbReference type="ARBA" id="ARBA00004496"/>
    </source>
</evidence>
<comment type="function">
    <text evidence="13">Involved in the ubiquitination and subsequent proteasomal degradation via the von Hippel-Lindau ubiquitination complex. Seems to act as a target recruitment subunit in the E3 ubiquitin ligase complex and recruits hydroxylated hypoxia-inducible factor (HIF) under normoxic conditions. Involved in transcriptional repression through interaction with HIF1A, HIF1AN and histone deacetylases. Ubiquitinates, in an oxygen-responsive manner, ADRB2. Acts as a negative regulator of mTORC1 by promoting ubiquitination and degradation of RPTOR.</text>
</comment>
<accession>A0AAY4CZJ9</accession>
<evidence type="ECO:0000256" key="9">
    <source>
        <dbReference type="ARBA" id="ARBA00022786"/>
    </source>
</evidence>
<dbReference type="InterPro" id="IPR037139">
    <property type="entry name" value="VHL_alpha_dom_sf"/>
</dbReference>
<protein>
    <recommendedName>
        <fullName evidence="14">von Hippel-Lindau disease tumor suppressor</fullName>
    </recommendedName>
    <alternativeName>
        <fullName evidence="15">pVHL</fullName>
    </alternativeName>
</protein>
<dbReference type="FunFam" id="2.60.40.780:FF:000001">
    <property type="entry name" value="von Hippel-Lindau disease tumor suppressor"/>
    <property type="match status" value="1"/>
</dbReference>
<evidence type="ECO:0000256" key="13">
    <source>
        <dbReference type="ARBA" id="ARBA00059036"/>
    </source>
</evidence>
<dbReference type="FunFam" id="1.10.750.10:FF:000001">
    <property type="entry name" value="von Hippel-Lindau disease tumor suppressor"/>
    <property type="match status" value="1"/>
</dbReference>
<evidence type="ECO:0000256" key="7">
    <source>
        <dbReference type="ARBA" id="ARBA00022475"/>
    </source>
</evidence>
<dbReference type="GeneTree" id="ENSGT00390000014353"/>
<evidence type="ECO:0000256" key="8">
    <source>
        <dbReference type="ARBA" id="ARBA00022490"/>
    </source>
</evidence>
<evidence type="ECO:0000256" key="11">
    <source>
        <dbReference type="ARBA" id="ARBA00023136"/>
    </source>
</evidence>
<dbReference type="Ensembl" id="ENSDCDT00010048365.1">
    <property type="protein sequence ID" value="ENSDCDP00010038697.1"/>
    <property type="gene ID" value="ENSDCDG00010025002.1"/>
</dbReference>
<dbReference type="Gene3D" id="2.60.40.780">
    <property type="entry name" value="von Hippel-Lindau disease tumour suppressor, beta domain"/>
    <property type="match status" value="1"/>
</dbReference>
<dbReference type="InterPro" id="IPR022772">
    <property type="entry name" value="VHL_tumour_suppress_b/a_dom"/>
</dbReference>
<dbReference type="GeneID" id="114768443"/>
<dbReference type="InterPro" id="IPR037140">
    <property type="entry name" value="VHL_beta_dom_sf"/>
</dbReference>
<evidence type="ECO:0000256" key="10">
    <source>
        <dbReference type="ARBA" id="ARBA00022824"/>
    </source>
</evidence>
<dbReference type="InterPro" id="IPR036208">
    <property type="entry name" value="VHL_sf"/>
</dbReference>
<proteinExistence type="inferred from homology"/>
<evidence type="ECO:0000256" key="12">
    <source>
        <dbReference type="ARBA" id="ARBA00023242"/>
    </source>
</evidence>
<reference evidence="18" key="2">
    <citation type="submission" date="2025-08" db="UniProtKB">
        <authorList>
            <consortium name="Ensembl"/>
        </authorList>
    </citation>
    <scope>IDENTIFICATION</scope>
</reference>
<keyword evidence="7" id="KW-1003">Cell membrane</keyword>
<evidence type="ECO:0000256" key="5">
    <source>
        <dbReference type="ARBA" id="ARBA00004906"/>
    </source>
</evidence>
<keyword evidence="12" id="KW-0539">Nucleus</keyword>
<keyword evidence="9" id="KW-0833">Ubl conjugation pathway</keyword>
<evidence type="ECO:0000259" key="16">
    <source>
        <dbReference type="Pfam" id="PF01847"/>
    </source>
</evidence>
<dbReference type="GO" id="GO:0005886">
    <property type="term" value="C:plasma membrane"/>
    <property type="evidence" value="ECO:0007669"/>
    <property type="project" value="UniProtKB-SubCell"/>
</dbReference>
<comment type="similarity">
    <text evidence="6">Belongs to the VHL family.</text>
</comment>
<evidence type="ECO:0000313" key="19">
    <source>
        <dbReference type="Proteomes" id="UP000694580"/>
    </source>
</evidence>
<name>A0AAY4CZJ9_9TELE</name>
<dbReference type="GO" id="GO:0001666">
    <property type="term" value="P:response to hypoxia"/>
    <property type="evidence" value="ECO:0007669"/>
    <property type="project" value="UniProtKB-ARBA"/>
</dbReference>
<dbReference type="InterPro" id="IPR024048">
    <property type="entry name" value="VHL_alpha_dom"/>
</dbReference>
<organism evidence="18 19">
    <name type="scientific">Denticeps clupeoides</name>
    <name type="common">denticle herring</name>
    <dbReference type="NCBI Taxonomy" id="299321"/>
    <lineage>
        <taxon>Eukaryota</taxon>
        <taxon>Metazoa</taxon>
        <taxon>Chordata</taxon>
        <taxon>Craniata</taxon>
        <taxon>Vertebrata</taxon>
        <taxon>Euteleostomi</taxon>
        <taxon>Actinopterygii</taxon>
        <taxon>Neopterygii</taxon>
        <taxon>Teleostei</taxon>
        <taxon>Clupei</taxon>
        <taxon>Clupeiformes</taxon>
        <taxon>Denticipitoidei</taxon>
        <taxon>Denticipitidae</taxon>
        <taxon>Denticeps</taxon>
    </lineage>
</organism>
<evidence type="ECO:0000256" key="15">
    <source>
        <dbReference type="ARBA" id="ARBA00080646"/>
    </source>
</evidence>
<dbReference type="Gene3D" id="1.10.750.10">
    <property type="entry name" value="von Hippel-Lindau disease tumour suppressor, alpha domain"/>
    <property type="match status" value="1"/>
</dbReference>
<dbReference type="CDD" id="cd05468">
    <property type="entry name" value="pVHL"/>
    <property type="match status" value="1"/>
</dbReference>
<dbReference type="GO" id="GO:0010468">
    <property type="term" value="P:regulation of gene expression"/>
    <property type="evidence" value="ECO:0007669"/>
    <property type="project" value="UniProtKB-ARBA"/>
</dbReference>
<evidence type="ECO:0000256" key="1">
    <source>
        <dbReference type="ARBA" id="ARBA00004123"/>
    </source>
</evidence>
<keyword evidence="11" id="KW-0472">Membrane</keyword>
<dbReference type="SUPFAM" id="SSF49468">
    <property type="entry name" value="VHL"/>
    <property type="match status" value="1"/>
</dbReference>
<dbReference type="Pfam" id="PF01847">
    <property type="entry name" value="VHL"/>
    <property type="match status" value="1"/>
</dbReference>
<evidence type="ECO:0000256" key="14">
    <source>
        <dbReference type="ARBA" id="ARBA00072532"/>
    </source>
</evidence>
<evidence type="ECO:0000256" key="2">
    <source>
        <dbReference type="ARBA" id="ARBA00004202"/>
    </source>
</evidence>
<gene>
    <name evidence="18" type="primary">vhl</name>
</gene>
<dbReference type="RefSeq" id="XP_028816565.1">
    <property type="nucleotide sequence ID" value="XM_028960732.1"/>
</dbReference>
<dbReference type="Proteomes" id="UP000694580">
    <property type="component" value="Chromosome 18"/>
</dbReference>
<evidence type="ECO:0000313" key="18">
    <source>
        <dbReference type="Ensembl" id="ENSDCDP00010038697.1"/>
    </source>
</evidence>
<keyword evidence="19" id="KW-1185">Reference proteome</keyword>
<reference evidence="18" key="3">
    <citation type="submission" date="2025-09" db="UniProtKB">
        <authorList>
            <consortium name="Ensembl"/>
        </authorList>
    </citation>
    <scope>IDENTIFICATION</scope>
</reference>
<dbReference type="AlphaFoldDB" id="A0AAY4CZJ9"/>
<dbReference type="GO" id="GO:0005634">
    <property type="term" value="C:nucleus"/>
    <property type="evidence" value="ECO:0007669"/>
    <property type="project" value="UniProtKB-SubCell"/>
</dbReference>
<evidence type="ECO:0000256" key="6">
    <source>
        <dbReference type="ARBA" id="ARBA00010057"/>
    </source>
</evidence>
<feature type="domain" description="von Hippel-Lindau disease tumour suppressor beta" evidence="16">
    <location>
        <begin position="15"/>
        <end position="96"/>
    </location>
</feature>
<evidence type="ECO:0000256" key="3">
    <source>
        <dbReference type="ARBA" id="ARBA00004240"/>
    </source>
</evidence>